<keyword evidence="3" id="KW-0813">Transport</keyword>
<dbReference type="SUPFAM" id="SSF161070">
    <property type="entry name" value="SNF-like"/>
    <property type="match status" value="1"/>
</dbReference>
<dbReference type="AlphaFoldDB" id="A0A8S4FZL8"/>
<gene>
    <name evidence="10" type="ORF">PLXY2_LOCUS12395</name>
</gene>
<comment type="caution">
    <text evidence="10">The sequence shown here is derived from an EMBL/GenBank/DDBJ whole genome shotgun (WGS) entry which is preliminary data.</text>
</comment>
<dbReference type="GO" id="GO:0089718">
    <property type="term" value="P:amino acid import across plasma membrane"/>
    <property type="evidence" value="ECO:0007669"/>
    <property type="project" value="TreeGrafter"/>
</dbReference>
<keyword evidence="4 9" id="KW-0812">Transmembrane</keyword>
<dbReference type="Pfam" id="PF00209">
    <property type="entry name" value="SNF"/>
    <property type="match status" value="1"/>
</dbReference>
<evidence type="ECO:0000313" key="11">
    <source>
        <dbReference type="Proteomes" id="UP000653454"/>
    </source>
</evidence>
<dbReference type="InterPro" id="IPR000175">
    <property type="entry name" value="Na/ntran_symport"/>
</dbReference>
<feature type="transmembrane region" description="Helical" evidence="9">
    <location>
        <begin position="189"/>
        <end position="217"/>
    </location>
</feature>
<evidence type="ECO:0000256" key="4">
    <source>
        <dbReference type="ARBA" id="ARBA00022692"/>
    </source>
</evidence>
<evidence type="ECO:0000256" key="1">
    <source>
        <dbReference type="ARBA" id="ARBA00004141"/>
    </source>
</evidence>
<reference evidence="10" key="1">
    <citation type="submission" date="2020-11" db="EMBL/GenBank/DDBJ databases">
        <authorList>
            <person name="Whiteford S."/>
        </authorList>
    </citation>
    <scope>NUCLEOTIDE SEQUENCE</scope>
</reference>
<dbReference type="GO" id="GO:0015179">
    <property type="term" value="F:L-amino acid transmembrane transporter activity"/>
    <property type="evidence" value="ECO:0007669"/>
    <property type="project" value="TreeGrafter"/>
</dbReference>
<dbReference type="GO" id="GO:0015187">
    <property type="term" value="F:glycine transmembrane transporter activity"/>
    <property type="evidence" value="ECO:0007669"/>
    <property type="project" value="TreeGrafter"/>
</dbReference>
<evidence type="ECO:0000313" key="10">
    <source>
        <dbReference type="EMBL" id="CAG9134115.1"/>
    </source>
</evidence>
<proteinExistence type="inferred from homology"/>
<comment type="similarity">
    <text evidence="2">Belongs to the sodium:neurotransmitter symporter (SNF) (TC 2.A.22) family.</text>
</comment>
<dbReference type="GO" id="GO:0046872">
    <property type="term" value="F:metal ion binding"/>
    <property type="evidence" value="ECO:0007669"/>
    <property type="project" value="UniProtKB-KW"/>
</dbReference>
<feature type="binding site" evidence="8">
    <location>
        <position position="166"/>
    </location>
    <ligand>
        <name>Na(+)</name>
        <dbReference type="ChEBI" id="CHEBI:29101"/>
        <label>1</label>
    </ligand>
</feature>
<evidence type="ECO:0000256" key="5">
    <source>
        <dbReference type="ARBA" id="ARBA00022847"/>
    </source>
</evidence>
<comment type="subcellular location">
    <subcellularLocation>
        <location evidence="1">Membrane</location>
        <topology evidence="1">Multi-pass membrane protein</topology>
    </subcellularLocation>
</comment>
<dbReference type="PRINTS" id="PR00176">
    <property type="entry name" value="NANEUSMPORT"/>
</dbReference>
<name>A0A8S4FZL8_PLUXY</name>
<organism evidence="10 11">
    <name type="scientific">Plutella xylostella</name>
    <name type="common">Diamondback moth</name>
    <name type="synonym">Plutella maculipennis</name>
    <dbReference type="NCBI Taxonomy" id="51655"/>
    <lineage>
        <taxon>Eukaryota</taxon>
        <taxon>Metazoa</taxon>
        <taxon>Ecdysozoa</taxon>
        <taxon>Arthropoda</taxon>
        <taxon>Hexapoda</taxon>
        <taxon>Insecta</taxon>
        <taxon>Pterygota</taxon>
        <taxon>Neoptera</taxon>
        <taxon>Endopterygota</taxon>
        <taxon>Lepidoptera</taxon>
        <taxon>Glossata</taxon>
        <taxon>Ditrysia</taxon>
        <taxon>Yponomeutoidea</taxon>
        <taxon>Plutellidae</taxon>
        <taxon>Plutella</taxon>
    </lineage>
</organism>
<feature type="transmembrane region" description="Helical" evidence="9">
    <location>
        <begin position="9"/>
        <end position="42"/>
    </location>
</feature>
<evidence type="ECO:0000256" key="8">
    <source>
        <dbReference type="PIRSR" id="PIRSR600175-1"/>
    </source>
</evidence>
<feature type="transmembrane region" description="Helical" evidence="9">
    <location>
        <begin position="62"/>
        <end position="79"/>
    </location>
</feature>
<evidence type="ECO:0000256" key="7">
    <source>
        <dbReference type="ARBA" id="ARBA00023136"/>
    </source>
</evidence>
<keyword evidence="8" id="KW-0479">Metal-binding</keyword>
<keyword evidence="6 9" id="KW-1133">Transmembrane helix</keyword>
<keyword evidence="8" id="KW-0915">Sodium</keyword>
<evidence type="ECO:0000256" key="3">
    <source>
        <dbReference type="ARBA" id="ARBA00022448"/>
    </source>
</evidence>
<feature type="transmembrane region" description="Helical" evidence="9">
    <location>
        <begin position="223"/>
        <end position="244"/>
    </location>
</feature>
<evidence type="ECO:0000256" key="2">
    <source>
        <dbReference type="ARBA" id="ARBA00006459"/>
    </source>
</evidence>
<evidence type="ECO:0000256" key="6">
    <source>
        <dbReference type="ARBA" id="ARBA00022989"/>
    </source>
</evidence>
<feature type="binding site" evidence="8">
    <location>
        <position position="162"/>
    </location>
    <ligand>
        <name>Na(+)</name>
        <dbReference type="ChEBI" id="CHEBI:29101"/>
        <label>1</label>
    </ligand>
</feature>
<sequence length="377" mass="41123">MGVQSAGKVVYFTALFPYVMLTALLIRGVTLEGAGTGISFYLTPDWGTLLEARVWGDAASQIFYSFGVACGSLVTLASYNNYTNNSHFDAIFVSFANFATSVYAGFAIFSVLGFQALQMGVSVDDVTASGPGLAFVVYPEALLQMPVPTLWSILFFFMLFILGLGSQFAGVECVNTAIADRWPVFRKRYWMATAITCTAGFVLGLPMCFSGGVYLFTLFDWNTASWAILIVGAAEAIAVSWAYGVDRALEDLATMGMAHGRLVRWYWKSVWTVFMPIGGLGVLVFVLIEWTPPAYEDYIFPAFADAIGWIIGGSTIILLPVGLAWAWYHGYRGKSLFTPTPAWKSAQKLLSAERSGSVITMDAPAQPGEYDNMGYIM</sequence>
<dbReference type="GO" id="GO:0005886">
    <property type="term" value="C:plasma membrane"/>
    <property type="evidence" value="ECO:0007669"/>
    <property type="project" value="TreeGrafter"/>
</dbReference>
<evidence type="ECO:0000256" key="9">
    <source>
        <dbReference type="SAM" id="Phobius"/>
    </source>
</evidence>
<dbReference type="PROSITE" id="PS50267">
    <property type="entry name" value="NA_NEUROTRAN_SYMP_3"/>
    <property type="match status" value="1"/>
</dbReference>
<feature type="transmembrane region" description="Helical" evidence="9">
    <location>
        <begin position="307"/>
        <end position="328"/>
    </location>
</feature>
<keyword evidence="7 9" id="KW-0472">Membrane</keyword>
<accession>A0A8S4FZL8</accession>
<feature type="binding site" evidence="8">
    <location>
        <position position="97"/>
    </location>
    <ligand>
        <name>Na(+)</name>
        <dbReference type="ChEBI" id="CHEBI:29101"/>
        <label>1</label>
    </ligand>
</feature>
<dbReference type="PANTHER" id="PTHR11616">
    <property type="entry name" value="SODIUM/CHLORIDE DEPENDENT TRANSPORTER"/>
    <property type="match status" value="1"/>
</dbReference>
<feature type="transmembrane region" description="Helical" evidence="9">
    <location>
        <begin position="149"/>
        <end position="169"/>
    </location>
</feature>
<feature type="transmembrane region" description="Helical" evidence="9">
    <location>
        <begin position="265"/>
        <end position="287"/>
    </location>
</feature>
<dbReference type="Proteomes" id="UP000653454">
    <property type="component" value="Unassembled WGS sequence"/>
</dbReference>
<dbReference type="EMBL" id="CAJHNJ030000073">
    <property type="protein sequence ID" value="CAG9134115.1"/>
    <property type="molecule type" value="Genomic_DNA"/>
</dbReference>
<dbReference type="InterPro" id="IPR037272">
    <property type="entry name" value="SNS_sf"/>
</dbReference>
<feature type="transmembrane region" description="Helical" evidence="9">
    <location>
        <begin position="91"/>
        <end position="114"/>
    </location>
</feature>
<feature type="binding site" evidence="8">
    <location>
        <position position="65"/>
    </location>
    <ligand>
        <name>Na(+)</name>
        <dbReference type="ChEBI" id="CHEBI:29101"/>
        <label>1</label>
    </ligand>
</feature>
<protein>
    <submittedName>
        <fullName evidence="10">(diamondback moth) hypothetical protein</fullName>
    </submittedName>
</protein>
<keyword evidence="11" id="KW-1185">Reference proteome</keyword>
<dbReference type="PANTHER" id="PTHR11616:SF236">
    <property type="entry name" value="TRANSPORTER"/>
    <property type="match status" value="1"/>
</dbReference>
<dbReference type="GO" id="GO:0005283">
    <property type="term" value="F:amino acid:sodium symporter activity"/>
    <property type="evidence" value="ECO:0007669"/>
    <property type="project" value="TreeGrafter"/>
</dbReference>
<keyword evidence="5" id="KW-0769">Symport</keyword>